<dbReference type="PANTHER" id="PTHR31646">
    <property type="entry name" value="ALPHA-1,2-MANNOSYLTRANSFERASE MNN2"/>
    <property type="match status" value="1"/>
</dbReference>
<evidence type="ECO:0000313" key="9">
    <source>
        <dbReference type="EMBL" id="KAF9514773.1"/>
    </source>
</evidence>
<protein>
    <submittedName>
        <fullName evidence="9">Glycosyltransferase family 71 protein</fullName>
    </submittedName>
</protein>
<evidence type="ECO:0000313" key="10">
    <source>
        <dbReference type="Proteomes" id="UP000886523"/>
    </source>
</evidence>
<comment type="caution">
    <text evidence="9">The sequence shown here is derived from an EMBL/GenBank/DDBJ whole genome shotgun (WGS) entry which is preliminary data.</text>
</comment>
<evidence type="ECO:0000256" key="1">
    <source>
        <dbReference type="ARBA" id="ARBA00004323"/>
    </source>
</evidence>
<keyword evidence="3" id="KW-0808">Transferase</keyword>
<keyword evidence="4" id="KW-0812">Transmembrane</keyword>
<proteinExistence type="inferred from homology"/>
<comment type="subcellular location">
    <subcellularLocation>
        <location evidence="1">Golgi apparatus membrane</location>
        <topology evidence="1">Single-pass type II membrane protein</topology>
    </subcellularLocation>
</comment>
<dbReference type="GO" id="GO:0046354">
    <property type="term" value="P:mannan biosynthetic process"/>
    <property type="evidence" value="ECO:0007669"/>
    <property type="project" value="TreeGrafter"/>
</dbReference>
<organism evidence="9 10">
    <name type="scientific">Hydnum rufescens UP504</name>
    <dbReference type="NCBI Taxonomy" id="1448309"/>
    <lineage>
        <taxon>Eukaryota</taxon>
        <taxon>Fungi</taxon>
        <taxon>Dikarya</taxon>
        <taxon>Basidiomycota</taxon>
        <taxon>Agaricomycotina</taxon>
        <taxon>Agaricomycetes</taxon>
        <taxon>Cantharellales</taxon>
        <taxon>Hydnaceae</taxon>
        <taxon>Hydnum</taxon>
    </lineage>
</organism>
<dbReference type="InterPro" id="IPR029044">
    <property type="entry name" value="Nucleotide-diphossugar_trans"/>
</dbReference>
<keyword evidence="7" id="KW-0333">Golgi apparatus</keyword>
<evidence type="ECO:0000256" key="3">
    <source>
        <dbReference type="ARBA" id="ARBA00022679"/>
    </source>
</evidence>
<evidence type="ECO:0000256" key="8">
    <source>
        <dbReference type="ARBA" id="ARBA00023136"/>
    </source>
</evidence>
<dbReference type="PANTHER" id="PTHR31646:SF1">
    <property type="entry name" value="ALPHA-1,2-MANNOSYLTRANSFERASE MNN2"/>
    <property type="match status" value="1"/>
</dbReference>
<gene>
    <name evidence="9" type="ORF">BS47DRAFT_1451400</name>
</gene>
<evidence type="ECO:0000256" key="6">
    <source>
        <dbReference type="ARBA" id="ARBA00022989"/>
    </source>
</evidence>
<comment type="similarity">
    <text evidence="2">Belongs to the MNN1/MNT family.</text>
</comment>
<dbReference type="AlphaFoldDB" id="A0A9P6AZA1"/>
<keyword evidence="5" id="KW-0735">Signal-anchor</keyword>
<evidence type="ECO:0000256" key="7">
    <source>
        <dbReference type="ARBA" id="ARBA00023034"/>
    </source>
</evidence>
<dbReference type="Proteomes" id="UP000886523">
    <property type="component" value="Unassembled WGS sequence"/>
</dbReference>
<accession>A0A9P6AZA1</accession>
<dbReference type="Pfam" id="PF11051">
    <property type="entry name" value="Mannosyl_trans3"/>
    <property type="match status" value="2"/>
</dbReference>
<dbReference type="GO" id="GO:0000139">
    <property type="term" value="C:Golgi membrane"/>
    <property type="evidence" value="ECO:0007669"/>
    <property type="project" value="UniProtKB-SubCell"/>
</dbReference>
<evidence type="ECO:0000256" key="4">
    <source>
        <dbReference type="ARBA" id="ARBA00022692"/>
    </source>
</evidence>
<keyword evidence="6" id="KW-1133">Transmembrane helix</keyword>
<dbReference type="EMBL" id="MU128957">
    <property type="protein sequence ID" value="KAF9514773.1"/>
    <property type="molecule type" value="Genomic_DNA"/>
</dbReference>
<dbReference type="SUPFAM" id="SSF53448">
    <property type="entry name" value="Nucleotide-diphospho-sugar transferases"/>
    <property type="match status" value="1"/>
</dbReference>
<keyword evidence="10" id="KW-1185">Reference proteome</keyword>
<sequence length="615" mass="70085">MAQSLLPTFKRPLEDGAEYPKETFYGGSPYEVHSTFVARTLATLRTLLRQGNPISGGLAKRLFAAVFIGLLTSSSSRSRLPLPLYPDVPHTHLYPLPLDATLEQRLDAWRNAPGIGWEPADFVAWNLQTCSDVIPNHNKDLIAKASLIWAVMNSTAVLGHRERMARYLEEQRDAGAFEAKHVVHGGRGYVGTGRGMVFTAGNADTLQRVVYTLRLVRHEYGSTLPAAVFHFASERPDDDDPIRKELDQLGAKLVQANRSKDTSRTKNYHLKAQAIVEAEWAEVIYLDSDNLPTQAPELFFDQPNYKRLGAMFWVDYWKTSANNPMWHILGVQCRDEWEQEAGQILIDKRRHLDTMLLSQYMLIDWQYWYYFSDGDKDIFRFAFLALRKRWALPGRYVGAAGDFCSHTMQQFDNTGRPGFVHYNLLKQIPSGVGRGFSWGRTKQVASFPEPPLRPLTKTEFLEARLNHTERWWEPDSIPYRQEKRYALAPYPDPVIRGADDVEADMLANAKDDGRAIQPATAEVRRRAAFERGVRPYFHGGSISALCIDFRWEDPYGKEREANTVMTVTDKTAPNELGIDWGISPLEIAQWSDDDRLRDLEGRVYDYGFVPNGKGF</sequence>
<name>A0A9P6AZA1_9AGAM</name>
<evidence type="ECO:0000256" key="2">
    <source>
        <dbReference type="ARBA" id="ARBA00009105"/>
    </source>
</evidence>
<dbReference type="GO" id="GO:0000026">
    <property type="term" value="F:alpha-1,2-mannosyltransferase activity"/>
    <property type="evidence" value="ECO:0007669"/>
    <property type="project" value="TreeGrafter"/>
</dbReference>
<keyword evidence="8" id="KW-0472">Membrane</keyword>
<evidence type="ECO:0000256" key="5">
    <source>
        <dbReference type="ARBA" id="ARBA00022968"/>
    </source>
</evidence>
<dbReference type="OrthoDB" id="430354at2759"/>
<reference evidence="9" key="1">
    <citation type="journal article" date="2020" name="Nat. Commun.">
        <title>Large-scale genome sequencing of mycorrhizal fungi provides insights into the early evolution of symbiotic traits.</title>
        <authorList>
            <person name="Miyauchi S."/>
            <person name="Kiss E."/>
            <person name="Kuo A."/>
            <person name="Drula E."/>
            <person name="Kohler A."/>
            <person name="Sanchez-Garcia M."/>
            <person name="Morin E."/>
            <person name="Andreopoulos B."/>
            <person name="Barry K.W."/>
            <person name="Bonito G."/>
            <person name="Buee M."/>
            <person name="Carver A."/>
            <person name="Chen C."/>
            <person name="Cichocki N."/>
            <person name="Clum A."/>
            <person name="Culley D."/>
            <person name="Crous P.W."/>
            <person name="Fauchery L."/>
            <person name="Girlanda M."/>
            <person name="Hayes R.D."/>
            <person name="Keri Z."/>
            <person name="LaButti K."/>
            <person name="Lipzen A."/>
            <person name="Lombard V."/>
            <person name="Magnuson J."/>
            <person name="Maillard F."/>
            <person name="Murat C."/>
            <person name="Nolan M."/>
            <person name="Ohm R.A."/>
            <person name="Pangilinan J."/>
            <person name="Pereira M.F."/>
            <person name="Perotto S."/>
            <person name="Peter M."/>
            <person name="Pfister S."/>
            <person name="Riley R."/>
            <person name="Sitrit Y."/>
            <person name="Stielow J.B."/>
            <person name="Szollosi G."/>
            <person name="Zifcakova L."/>
            <person name="Stursova M."/>
            <person name="Spatafora J.W."/>
            <person name="Tedersoo L."/>
            <person name="Vaario L.M."/>
            <person name="Yamada A."/>
            <person name="Yan M."/>
            <person name="Wang P."/>
            <person name="Xu J."/>
            <person name="Bruns T."/>
            <person name="Baldrian P."/>
            <person name="Vilgalys R."/>
            <person name="Dunand C."/>
            <person name="Henrissat B."/>
            <person name="Grigoriev I.V."/>
            <person name="Hibbett D."/>
            <person name="Nagy L.G."/>
            <person name="Martin F.M."/>
        </authorList>
    </citation>
    <scope>NUCLEOTIDE SEQUENCE</scope>
    <source>
        <strain evidence="9">UP504</strain>
    </source>
</reference>
<dbReference type="InterPro" id="IPR022751">
    <property type="entry name" value="Alpha_mannosyltransferase"/>
</dbReference>